<dbReference type="HOGENOM" id="CLU_2223368_0_0_1"/>
<dbReference type="PANTHER" id="PTHR47250:SF2">
    <property type="entry name" value="SET DOMAIN-CONTAINING PROTEIN"/>
    <property type="match status" value="1"/>
</dbReference>
<dbReference type="SUPFAM" id="SSF82199">
    <property type="entry name" value="SET domain"/>
    <property type="match status" value="1"/>
</dbReference>
<reference evidence="2 3" key="1">
    <citation type="submission" date="2011-06" db="EMBL/GenBank/DDBJ databases">
        <title>The Genome Sequence of Fusarium oxysporum FOSC 3-a.</title>
        <authorList>
            <consortium name="The Broad Institute Genome Sequencing Platform"/>
            <person name="Ma L.-J."/>
            <person name="Gale L.R."/>
            <person name="Schwartz D.C."/>
            <person name="Zhou S."/>
            <person name="Corby-Kistler H."/>
            <person name="Young S.K."/>
            <person name="Zeng Q."/>
            <person name="Gargeya S."/>
            <person name="Fitzgerald M."/>
            <person name="Haas B."/>
            <person name="Abouelleil A."/>
            <person name="Alvarado L."/>
            <person name="Arachchi H.M."/>
            <person name="Berlin A."/>
            <person name="Brown A."/>
            <person name="Chapman S.B."/>
            <person name="Chen Z."/>
            <person name="Dunbar C."/>
            <person name="Freedman E."/>
            <person name="Gearin G."/>
            <person name="Gellesch M."/>
            <person name="Goldberg J."/>
            <person name="Griggs A."/>
            <person name="Gujja S."/>
            <person name="Heiman D."/>
            <person name="Howarth C."/>
            <person name="Larson L."/>
            <person name="Lui A."/>
            <person name="MacDonald P.J.P."/>
            <person name="Mehta T."/>
            <person name="Montmayeur A."/>
            <person name="Murphy C."/>
            <person name="Neiman D."/>
            <person name="Pearson M."/>
            <person name="Priest M."/>
            <person name="Roberts A."/>
            <person name="Saif S."/>
            <person name="Shea T."/>
            <person name="Shenoy N."/>
            <person name="Sisk P."/>
            <person name="Stolte C."/>
            <person name="Sykes S."/>
            <person name="Wortman J."/>
            <person name="Nusbaum C."/>
            <person name="Birren B."/>
        </authorList>
    </citation>
    <scope>NUCLEOTIDE SEQUENCE [LARGE SCALE GENOMIC DNA]</scope>
    <source>
        <strain evidence="3">FOSC 3-a</strain>
    </source>
</reference>
<dbReference type="PROSITE" id="PS50280">
    <property type="entry name" value="SET"/>
    <property type="match status" value="1"/>
</dbReference>
<gene>
    <name evidence="2" type="ORF">FOYG_15502</name>
</gene>
<dbReference type="AlphaFoldDB" id="W9HG44"/>
<dbReference type="CDD" id="cd08161">
    <property type="entry name" value="SET"/>
    <property type="match status" value="1"/>
</dbReference>
<feature type="domain" description="SET" evidence="1">
    <location>
        <begin position="1"/>
        <end position="79"/>
    </location>
</feature>
<dbReference type="Pfam" id="PF00856">
    <property type="entry name" value="SET"/>
    <property type="match status" value="1"/>
</dbReference>
<proteinExistence type="predicted"/>
<dbReference type="Gene3D" id="2.170.270.10">
    <property type="entry name" value="SET domain"/>
    <property type="match status" value="1"/>
</dbReference>
<dbReference type="EMBL" id="JH717849">
    <property type="protein sequence ID" value="EWY81227.1"/>
    <property type="molecule type" value="Genomic_DNA"/>
</dbReference>
<evidence type="ECO:0000313" key="2">
    <source>
        <dbReference type="EMBL" id="EWY81227.1"/>
    </source>
</evidence>
<evidence type="ECO:0000313" key="3">
    <source>
        <dbReference type="Proteomes" id="UP000030753"/>
    </source>
</evidence>
<sequence length="119" mass="13756">MMNPKLMVSLKREMRLNMTRILVVISTLAHIYGNWAQKMNHSCNFNVQFVSMSVSRKWRVMIQAVRNIAPGEPVTVDYGAEYWDGTVFSCMCGSARCIYGNKKEDIYVVSLCWENNQYS</sequence>
<dbReference type="Proteomes" id="UP000030753">
    <property type="component" value="Unassembled WGS sequence"/>
</dbReference>
<organism evidence="2 3">
    <name type="scientific">Fusarium oxysporum NRRL 32931</name>
    <dbReference type="NCBI Taxonomy" id="660029"/>
    <lineage>
        <taxon>Eukaryota</taxon>
        <taxon>Fungi</taxon>
        <taxon>Dikarya</taxon>
        <taxon>Ascomycota</taxon>
        <taxon>Pezizomycotina</taxon>
        <taxon>Sordariomycetes</taxon>
        <taxon>Hypocreomycetidae</taxon>
        <taxon>Hypocreales</taxon>
        <taxon>Nectriaceae</taxon>
        <taxon>Fusarium</taxon>
        <taxon>Fusarium oxysporum species complex</taxon>
    </lineage>
</organism>
<dbReference type="InterPro" id="IPR046341">
    <property type="entry name" value="SET_dom_sf"/>
</dbReference>
<accession>W9HG44</accession>
<dbReference type="PANTHER" id="PTHR47250">
    <property type="entry name" value="HISTONE-LYSINE N-METHYLTRANSFERASE SET-6"/>
    <property type="match status" value="1"/>
</dbReference>
<dbReference type="InterPro" id="IPR001214">
    <property type="entry name" value="SET_dom"/>
</dbReference>
<dbReference type="InterPro" id="IPR053105">
    <property type="entry name" value="Class_V-like_SAM-MTase"/>
</dbReference>
<evidence type="ECO:0000259" key="1">
    <source>
        <dbReference type="PROSITE" id="PS50280"/>
    </source>
</evidence>
<name>W9HG44_FUSOX</name>
<protein>
    <recommendedName>
        <fullName evidence="1">SET domain-containing protein</fullName>
    </recommendedName>
</protein>
<dbReference type="OrthoDB" id="4988718at2759"/>